<protein>
    <submittedName>
        <fullName evidence="2">Uncharacterized protein</fullName>
    </submittedName>
</protein>
<name>A0A8X6WNR7_9ARAC</name>
<evidence type="ECO:0000256" key="1">
    <source>
        <dbReference type="SAM" id="MobiDB-lite"/>
    </source>
</evidence>
<dbReference type="AlphaFoldDB" id="A0A8X6WNR7"/>
<feature type="region of interest" description="Disordered" evidence="1">
    <location>
        <begin position="65"/>
        <end position="84"/>
    </location>
</feature>
<feature type="region of interest" description="Disordered" evidence="1">
    <location>
        <begin position="1"/>
        <end position="34"/>
    </location>
</feature>
<dbReference type="Proteomes" id="UP000886998">
    <property type="component" value="Unassembled WGS sequence"/>
</dbReference>
<organism evidence="2 3">
    <name type="scientific">Trichonephila inaurata madagascariensis</name>
    <dbReference type="NCBI Taxonomy" id="2747483"/>
    <lineage>
        <taxon>Eukaryota</taxon>
        <taxon>Metazoa</taxon>
        <taxon>Ecdysozoa</taxon>
        <taxon>Arthropoda</taxon>
        <taxon>Chelicerata</taxon>
        <taxon>Arachnida</taxon>
        <taxon>Araneae</taxon>
        <taxon>Araneomorphae</taxon>
        <taxon>Entelegynae</taxon>
        <taxon>Araneoidea</taxon>
        <taxon>Nephilidae</taxon>
        <taxon>Trichonephila</taxon>
        <taxon>Trichonephila inaurata</taxon>
    </lineage>
</organism>
<keyword evidence="3" id="KW-1185">Reference proteome</keyword>
<gene>
    <name evidence="2" type="ORF">TNIN_10541</name>
</gene>
<reference evidence="2" key="1">
    <citation type="submission" date="2020-08" db="EMBL/GenBank/DDBJ databases">
        <title>Multicomponent nature underlies the extraordinary mechanical properties of spider dragline silk.</title>
        <authorList>
            <person name="Kono N."/>
            <person name="Nakamura H."/>
            <person name="Mori M."/>
            <person name="Yoshida Y."/>
            <person name="Ohtoshi R."/>
            <person name="Malay A.D."/>
            <person name="Moran D.A.P."/>
            <person name="Tomita M."/>
            <person name="Numata K."/>
            <person name="Arakawa K."/>
        </authorList>
    </citation>
    <scope>NUCLEOTIDE SEQUENCE</scope>
</reference>
<comment type="caution">
    <text evidence="2">The sequence shown here is derived from an EMBL/GenBank/DDBJ whole genome shotgun (WGS) entry which is preliminary data.</text>
</comment>
<evidence type="ECO:0000313" key="2">
    <source>
        <dbReference type="EMBL" id="GFY38484.1"/>
    </source>
</evidence>
<accession>A0A8X6WNR7</accession>
<proteinExistence type="predicted"/>
<sequence length="101" mass="10751">MATGSSGNPAGSSQTQANRITISPPQIPLIPNSSNNPNANLITQSLQGIIQALTALTVQINAMNFAAPPPHHNKNSKNKSKDAKKRELCALVEAIFENYDD</sequence>
<evidence type="ECO:0000313" key="3">
    <source>
        <dbReference type="Proteomes" id="UP000886998"/>
    </source>
</evidence>
<dbReference type="EMBL" id="BMAV01000874">
    <property type="protein sequence ID" value="GFY38484.1"/>
    <property type="molecule type" value="Genomic_DNA"/>
</dbReference>
<feature type="compositionally biased region" description="Polar residues" evidence="1">
    <location>
        <begin position="1"/>
        <end position="21"/>
    </location>
</feature>